<dbReference type="RefSeq" id="XP_031943914.1">
    <property type="nucleotide sequence ID" value="XM_032089114.1"/>
</dbReference>
<evidence type="ECO:0000256" key="2">
    <source>
        <dbReference type="SAM" id="Phobius"/>
    </source>
</evidence>
<proteinExistence type="predicted"/>
<keyword evidence="2" id="KW-0472">Membrane</keyword>
<feature type="compositionally biased region" description="Polar residues" evidence="1">
    <location>
        <begin position="166"/>
        <end position="176"/>
    </location>
</feature>
<dbReference type="Proteomes" id="UP000325579">
    <property type="component" value="Unassembled WGS sequence"/>
</dbReference>
<accession>A0A5N7DJX5</accession>
<dbReference type="OrthoDB" id="4503542at2759"/>
<feature type="transmembrane region" description="Helical" evidence="2">
    <location>
        <begin position="241"/>
        <end position="263"/>
    </location>
</feature>
<reference evidence="3 4" key="1">
    <citation type="submission" date="2019-04" db="EMBL/GenBank/DDBJ databases">
        <authorList>
            <consortium name="DOE Joint Genome Institute"/>
            <person name="Mondo S."/>
            <person name="Kjaerbolling I."/>
            <person name="Vesth T."/>
            <person name="Frisvad J.C."/>
            <person name="Nybo J.L."/>
            <person name="Theobald S."/>
            <person name="Kildgaard S."/>
            <person name="Isbrandt T."/>
            <person name="Kuo A."/>
            <person name="Sato A."/>
            <person name="Lyhne E.K."/>
            <person name="Kogle M.E."/>
            <person name="Wiebenga A."/>
            <person name="Kun R.S."/>
            <person name="Lubbers R.J."/>
            <person name="Makela M.R."/>
            <person name="Barry K."/>
            <person name="Chovatia M."/>
            <person name="Clum A."/>
            <person name="Daum C."/>
            <person name="Haridas S."/>
            <person name="He G."/>
            <person name="LaButti K."/>
            <person name="Lipzen A."/>
            <person name="Riley R."/>
            <person name="Salamov A."/>
            <person name="Simmons B.A."/>
            <person name="Magnuson J.K."/>
            <person name="Henrissat B."/>
            <person name="Mortensen U.H."/>
            <person name="Larsen T.O."/>
            <person name="Devries R.P."/>
            <person name="Grigoriev I.V."/>
            <person name="Machida M."/>
            <person name="Baker S.E."/>
            <person name="Andersen M.R."/>
            <person name="Cantor M.N."/>
            <person name="Hua S.X."/>
        </authorList>
    </citation>
    <scope>NUCLEOTIDE SEQUENCE [LARGE SCALE GENOMIC DNA]</scope>
    <source>
        <strain evidence="3 4">CBS 119388</strain>
    </source>
</reference>
<dbReference type="GeneID" id="43673805"/>
<feature type="compositionally biased region" description="Low complexity" evidence="1">
    <location>
        <begin position="95"/>
        <end position="129"/>
    </location>
</feature>
<feature type="region of interest" description="Disordered" evidence="1">
    <location>
        <begin position="354"/>
        <end position="379"/>
    </location>
</feature>
<sequence>MQSEGASAGRYSRYQGPSWDGQTQSATPDDGLYHPGQTASGDQHAQTSATGNGLSYSGQGAALEAKGRMHGRKGTTSGGSVQNPGPASVSGQQPQASTTTSGLQATQSTSTTQLAQTPTPTASLYLEGQNTGGNRNGGQLAADGSPSQAGVATPDDGLYHPEHANANGQGAQQWTPSDGLYHPDGWNPGSVTNPTSTNSRPDGTGTQLSSPSPTSSITSKPTATNDSSSSNTTNPNAATKIAVPVSVGVVAAAMVGVILWWLYRKSQAAKAARKRNSSLEEGDYMKDDGPSLLERSVAALGGYSLFKPSWKRTRVASHSSMRSGESSCNKYGDHVEWNESRAPGEANLYDLEKLQPPENTASTEVLAPEGPRDRDITKPTPTLRVETSSISTSTRVCTPPSLPEPSPPITPVDSKAAMGEVFSVEIKLKQGQTVTVSKVYDDGWQSRRFSATSVLVSIAS</sequence>
<feature type="compositionally biased region" description="Low complexity" evidence="1">
    <location>
        <begin position="204"/>
        <end position="236"/>
    </location>
</feature>
<gene>
    <name evidence="3" type="ORF">BDV37DRAFT_292136</name>
</gene>
<feature type="region of interest" description="Disordered" evidence="1">
    <location>
        <begin position="1"/>
        <end position="236"/>
    </location>
</feature>
<evidence type="ECO:0000313" key="4">
    <source>
        <dbReference type="Proteomes" id="UP000325579"/>
    </source>
</evidence>
<feature type="compositionally biased region" description="Polar residues" evidence="1">
    <location>
        <begin position="74"/>
        <end position="94"/>
    </location>
</feature>
<feature type="region of interest" description="Disordered" evidence="1">
    <location>
        <begin position="389"/>
        <end position="408"/>
    </location>
</feature>
<evidence type="ECO:0000313" key="3">
    <source>
        <dbReference type="EMBL" id="KAE8406595.1"/>
    </source>
</evidence>
<keyword evidence="2" id="KW-0812">Transmembrane</keyword>
<name>A0A5N7DJX5_9EURO</name>
<feature type="compositionally biased region" description="Polar residues" evidence="1">
    <location>
        <begin position="189"/>
        <end position="201"/>
    </location>
</feature>
<feature type="compositionally biased region" description="Polar residues" evidence="1">
    <location>
        <begin position="37"/>
        <end position="58"/>
    </location>
</feature>
<dbReference type="AlphaFoldDB" id="A0A5N7DJX5"/>
<dbReference type="EMBL" id="ML736753">
    <property type="protein sequence ID" value="KAE8406595.1"/>
    <property type="molecule type" value="Genomic_DNA"/>
</dbReference>
<keyword evidence="2" id="KW-1133">Transmembrane helix</keyword>
<organism evidence="3 4">
    <name type="scientific">Aspergillus pseudonomiae</name>
    <dbReference type="NCBI Taxonomy" id="1506151"/>
    <lineage>
        <taxon>Eukaryota</taxon>
        <taxon>Fungi</taxon>
        <taxon>Dikarya</taxon>
        <taxon>Ascomycota</taxon>
        <taxon>Pezizomycotina</taxon>
        <taxon>Eurotiomycetes</taxon>
        <taxon>Eurotiomycetidae</taxon>
        <taxon>Eurotiales</taxon>
        <taxon>Aspergillaceae</taxon>
        <taxon>Aspergillus</taxon>
        <taxon>Aspergillus subgen. Circumdati</taxon>
    </lineage>
</organism>
<evidence type="ECO:0000256" key="1">
    <source>
        <dbReference type="SAM" id="MobiDB-lite"/>
    </source>
</evidence>
<protein>
    <submittedName>
        <fullName evidence="3">Uncharacterized protein</fullName>
    </submittedName>
</protein>
<keyword evidence="4" id="KW-1185">Reference proteome</keyword>